<name>A0A940PI58_9ENTE</name>
<proteinExistence type="predicted"/>
<sequence>MKVSLVRKTGFFGMGSPLKVFKNGEQVCVLNNDETKEIDGAEAGFNLDVKFSLLKSETVHIDNSGEEKRLQIKINPNILKLYMSLFTLIFILPIIFKSWELGVGILAIYVIFVAVMSRKFYVIEELD</sequence>
<keyword evidence="1" id="KW-1133">Transmembrane helix</keyword>
<keyword evidence="1" id="KW-0472">Membrane</keyword>
<reference evidence="2" key="1">
    <citation type="submission" date="2020-12" db="EMBL/GenBank/DDBJ databases">
        <title>Vagococcus allomyrinae sp. nov. and Enterococcus lavae sp. nov., isolated from the larvae of Allomyrina dichotoma.</title>
        <authorList>
            <person name="Lee S.D."/>
        </authorList>
    </citation>
    <scope>NUCLEOTIDE SEQUENCE</scope>
    <source>
        <strain evidence="2">BWB3-3</strain>
    </source>
</reference>
<dbReference type="RefSeq" id="WP_209531150.1">
    <property type="nucleotide sequence ID" value="NZ_JAEEGA010000015.1"/>
</dbReference>
<dbReference type="EMBL" id="JAEEGA010000015">
    <property type="protein sequence ID" value="MBP1043343.1"/>
    <property type="molecule type" value="Genomic_DNA"/>
</dbReference>
<gene>
    <name evidence="2" type="ORF">I6N95_20175</name>
</gene>
<evidence type="ECO:0000313" key="3">
    <source>
        <dbReference type="Proteomes" id="UP000674938"/>
    </source>
</evidence>
<comment type="caution">
    <text evidence="2">The sequence shown here is derived from an EMBL/GenBank/DDBJ whole genome shotgun (WGS) entry which is preliminary data.</text>
</comment>
<keyword evidence="3" id="KW-1185">Reference proteome</keyword>
<feature type="transmembrane region" description="Helical" evidence="1">
    <location>
        <begin position="102"/>
        <end position="121"/>
    </location>
</feature>
<keyword evidence="1" id="KW-0812">Transmembrane</keyword>
<evidence type="ECO:0000256" key="1">
    <source>
        <dbReference type="SAM" id="Phobius"/>
    </source>
</evidence>
<evidence type="ECO:0000313" key="2">
    <source>
        <dbReference type="EMBL" id="MBP1043343.1"/>
    </source>
</evidence>
<feature type="transmembrane region" description="Helical" evidence="1">
    <location>
        <begin position="78"/>
        <end position="96"/>
    </location>
</feature>
<organism evidence="2 3">
    <name type="scientific">Vagococcus allomyrinae</name>
    <dbReference type="NCBI Taxonomy" id="2794353"/>
    <lineage>
        <taxon>Bacteria</taxon>
        <taxon>Bacillati</taxon>
        <taxon>Bacillota</taxon>
        <taxon>Bacilli</taxon>
        <taxon>Lactobacillales</taxon>
        <taxon>Enterococcaceae</taxon>
        <taxon>Vagococcus</taxon>
    </lineage>
</organism>
<dbReference type="AlphaFoldDB" id="A0A940PI58"/>
<accession>A0A940PI58</accession>
<dbReference type="Proteomes" id="UP000674938">
    <property type="component" value="Unassembled WGS sequence"/>
</dbReference>
<protein>
    <submittedName>
        <fullName evidence="2">Uncharacterized protein</fullName>
    </submittedName>
</protein>